<dbReference type="AlphaFoldDB" id="X0UE47"/>
<sequence>MWILGSLATTWILGYKQDTLIGIEVDGIAWFLLISIWPVILFLCCIFYVTELIGKGWTSHLPSPAAVWDIIAQHGFISGVNRIKNKRKHQIVKKEHDGKQH</sequence>
<proteinExistence type="predicted"/>
<evidence type="ECO:0000256" key="1">
    <source>
        <dbReference type="SAM" id="Phobius"/>
    </source>
</evidence>
<protein>
    <submittedName>
        <fullName evidence="2">Uncharacterized protein</fullName>
    </submittedName>
</protein>
<name>X0UE47_9ZZZZ</name>
<gene>
    <name evidence="2" type="ORF">S01H1_28897</name>
</gene>
<feature type="transmembrane region" description="Helical" evidence="1">
    <location>
        <begin position="28"/>
        <end position="49"/>
    </location>
</feature>
<accession>X0UE47</accession>
<evidence type="ECO:0000313" key="2">
    <source>
        <dbReference type="EMBL" id="GAF86765.1"/>
    </source>
</evidence>
<reference evidence="2" key="1">
    <citation type="journal article" date="2014" name="Front. Microbiol.">
        <title>High frequency of phylogenetically diverse reductive dehalogenase-homologous genes in deep subseafloor sedimentary metagenomes.</title>
        <authorList>
            <person name="Kawai M."/>
            <person name="Futagami T."/>
            <person name="Toyoda A."/>
            <person name="Takaki Y."/>
            <person name="Nishi S."/>
            <person name="Hori S."/>
            <person name="Arai W."/>
            <person name="Tsubouchi T."/>
            <person name="Morono Y."/>
            <person name="Uchiyama I."/>
            <person name="Ito T."/>
            <person name="Fujiyama A."/>
            <person name="Inagaki F."/>
            <person name="Takami H."/>
        </authorList>
    </citation>
    <scope>NUCLEOTIDE SEQUENCE</scope>
    <source>
        <strain evidence="2">Expedition CK06-06</strain>
    </source>
</reference>
<keyword evidence="1" id="KW-1133">Transmembrane helix</keyword>
<dbReference type="EMBL" id="BARS01017689">
    <property type="protein sequence ID" value="GAF86765.1"/>
    <property type="molecule type" value="Genomic_DNA"/>
</dbReference>
<comment type="caution">
    <text evidence="2">The sequence shown here is derived from an EMBL/GenBank/DDBJ whole genome shotgun (WGS) entry which is preliminary data.</text>
</comment>
<keyword evidence="1" id="KW-0472">Membrane</keyword>
<organism evidence="2">
    <name type="scientific">marine sediment metagenome</name>
    <dbReference type="NCBI Taxonomy" id="412755"/>
    <lineage>
        <taxon>unclassified sequences</taxon>
        <taxon>metagenomes</taxon>
        <taxon>ecological metagenomes</taxon>
    </lineage>
</organism>
<keyword evidence="1" id="KW-0812">Transmembrane</keyword>